<feature type="transmembrane region" description="Helical" evidence="6">
    <location>
        <begin position="367"/>
        <end position="387"/>
    </location>
</feature>
<feature type="transmembrane region" description="Helical" evidence="6">
    <location>
        <begin position="304"/>
        <end position="330"/>
    </location>
</feature>
<feature type="transmembrane region" description="Helical" evidence="6">
    <location>
        <begin position="82"/>
        <end position="100"/>
    </location>
</feature>
<sequence>MSTLAPGTTLQKLWGRSFIFIMLANALLFMAFEMLLPTLPLFVSTLGGQASQIGLVTGIFMFSAILVRPFTAVLATWMDKKYWLIIGIAICALTTGSYYLSSGIGMILVFRVIHGFGFGLATTYFATIATENIPKARRGEGMGYFGVGETVAVSIGPLIGTTLLLQSSYQSLFMGGMCILLLALLMAVFVSRKPKQAFEAEAQTAPPATVKLIEKKVLFPSLLIMLVGIAAGAIMSFVALFANERGFTNIAWFFFIVAIASFVVRLFSGKMFDQLGPGSVLLPAAGFAIAGLLVLIVAQNDIQFLIAAALYGFGFGAIFPAIQTWCVNLVEEHEHENAMASFFNFFDLGIGGGSLVLGVVASAFSYTMVYAISIGIFVVYILLYLIYSSKQKSIQNRPLEVHIE</sequence>
<evidence type="ECO:0000259" key="7">
    <source>
        <dbReference type="PROSITE" id="PS50850"/>
    </source>
</evidence>
<dbReference type="Proteomes" id="UP001254832">
    <property type="component" value="Unassembled WGS sequence"/>
</dbReference>
<feature type="transmembrane region" description="Helical" evidence="6">
    <location>
        <begin position="171"/>
        <end position="190"/>
    </location>
</feature>
<dbReference type="InterPro" id="IPR011701">
    <property type="entry name" value="MFS"/>
</dbReference>
<dbReference type="AlphaFoldDB" id="A0AAP5LND3"/>
<dbReference type="InterPro" id="IPR036259">
    <property type="entry name" value="MFS_trans_sf"/>
</dbReference>
<evidence type="ECO:0000313" key="8">
    <source>
        <dbReference type="EMBL" id="MDR6723348.1"/>
    </source>
</evidence>
<dbReference type="CDD" id="cd17489">
    <property type="entry name" value="MFS_YfcJ_like"/>
    <property type="match status" value="1"/>
</dbReference>
<accession>A0AAP5LND3</accession>
<protein>
    <submittedName>
        <fullName evidence="8">MFS family arabinose efflux permease</fullName>
    </submittedName>
</protein>
<evidence type="ECO:0000313" key="9">
    <source>
        <dbReference type="Proteomes" id="UP001254832"/>
    </source>
</evidence>
<dbReference type="RefSeq" id="WP_310138426.1">
    <property type="nucleotide sequence ID" value="NZ_JAVDTR010000004.1"/>
</dbReference>
<keyword evidence="5 6" id="KW-0472">Membrane</keyword>
<feature type="domain" description="Major facilitator superfamily (MFS) profile" evidence="7">
    <location>
        <begin position="17"/>
        <end position="392"/>
    </location>
</feature>
<keyword evidence="4 6" id="KW-1133">Transmembrane helix</keyword>
<feature type="transmembrane region" description="Helical" evidence="6">
    <location>
        <begin position="342"/>
        <end position="361"/>
    </location>
</feature>
<comment type="caution">
    <text evidence="8">The sequence shown here is derived from an EMBL/GenBank/DDBJ whole genome shotgun (WGS) entry which is preliminary data.</text>
</comment>
<keyword evidence="2" id="KW-0813">Transport</keyword>
<reference evidence="8" key="1">
    <citation type="submission" date="2023-07" db="EMBL/GenBank/DDBJ databases">
        <title>Sorghum-associated microbial communities from plants grown in Nebraska, USA.</title>
        <authorList>
            <person name="Schachtman D."/>
        </authorList>
    </citation>
    <scope>NUCLEOTIDE SEQUENCE</scope>
    <source>
        <strain evidence="8">BE80</strain>
    </source>
</reference>
<dbReference type="Pfam" id="PF07690">
    <property type="entry name" value="MFS_1"/>
    <property type="match status" value="1"/>
</dbReference>
<dbReference type="GO" id="GO:0022857">
    <property type="term" value="F:transmembrane transporter activity"/>
    <property type="evidence" value="ECO:0007669"/>
    <property type="project" value="InterPro"/>
</dbReference>
<evidence type="ECO:0000256" key="5">
    <source>
        <dbReference type="ARBA" id="ARBA00023136"/>
    </source>
</evidence>
<dbReference type="Gene3D" id="1.20.1250.20">
    <property type="entry name" value="MFS general substrate transporter like domains"/>
    <property type="match status" value="1"/>
</dbReference>
<dbReference type="EMBL" id="JAVDTR010000004">
    <property type="protein sequence ID" value="MDR6723348.1"/>
    <property type="molecule type" value="Genomic_DNA"/>
</dbReference>
<feature type="transmembrane region" description="Helical" evidence="6">
    <location>
        <begin position="18"/>
        <end position="43"/>
    </location>
</feature>
<evidence type="ECO:0000256" key="2">
    <source>
        <dbReference type="ARBA" id="ARBA00022448"/>
    </source>
</evidence>
<dbReference type="GO" id="GO:0005886">
    <property type="term" value="C:plasma membrane"/>
    <property type="evidence" value="ECO:0007669"/>
    <property type="project" value="UniProtKB-SubCell"/>
</dbReference>
<evidence type="ECO:0000256" key="4">
    <source>
        <dbReference type="ARBA" id="ARBA00022989"/>
    </source>
</evidence>
<evidence type="ECO:0000256" key="6">
    <source>
        <dbReference type="SAM" id="Phobius"/>
    </source>
</evidence>
<evidence type="ECO:0000256" key="1">
    <source>
        <dbReference type="ARBA" id="ARBA00004651"/>
    </source>
</evidence>
<dbReference type="PROSITE" id="PS00217">
    <property type="entry name" value="SUGAR_TRANSPORT_2"/>
    <property type="match status" value="1"/>
</dbReference>
<dbReference type="PANTHER" id="PTHR23531:SF1">
    <property type="entry name" value="QUINOLENE RESISTANCE PROTEIN NORA"/>
    <property type="match status" value="1"/>
</dbReference>
<feature type="transmembrane region" description="Helical" evidence="6">
    <location>
        <begin position="280"/>
        <end position="298"/>
    </location>
</feature>
<dbReference type="PRINTS" id="PR01988">
    <property type="entry name" value="EXPORTERBACE"/>
</dbReference>
<feature type="transmembrane region" description="Helical" evidence="6">
    <location>
        <begin position="217"/>
        <end position="241"/>
    </location>
</feature>
<dbReference type="InterPro" id="IPR020846">
    <property type="entry name" value="MFS_dom"/>
</dbReference>
<feature type="transmembrane region" description="Helical" evidence="6">
    <location>
        <begin position="49"/>
        <end position="70"/>
    </location>
</feature>
<dbReference type="InterPro" id="IPR052714">
    <property type="entry name" value="MFS_Exporter"/>
</dbReference>
<gene>
    <name evidence="8" type="ORF">J2W91_001800</name>
</gene>
<dbReference type="InterPro" id="IPR022324">
    <property type="entry name" value="Bacilysin_exporter_BacE_put"/>
</dbReference>
<proteinExistence type="predicted"/>
<dbReference type="InterPro" id="IPR005829">
    <property type="entry name" value="Sugar_transporter_CS"/>
</dbReference>
<organism evidence="8 9">
    <name type="scientific">Paenibacillus amylolyticus</name>
    <dbReference type="NCBI Taxonomy" id="1451"/>
    <lineage>
        <taxon>Bacteria</taxon>
        <taxon>Bacillati</taxon>
        <taxon>Bacillota</taxon>
        <taxon>Bacilli</taxon>
        <taxon>Bacillales</taxon>
        <taxon>Paenibacillaceae</taxon>
        <taxon>Paenibacillus</taxon>
    </lineage>
</organism>
<dbReference type="PROSITE" id="PS50850">
    <property type="entry name" value="MFS"/>
    <property type="match status" value="1"/>
</dbReference>
<name>A0AAP5LND3_PAEAM</name>
<keyword evidence="3 6" id="KW-0812">Transmembrane</keyword>
<dbReference type="SUPFAM" id="SSF103473">
    <property type="entry name" value="MFS general substrate transporter"/>
    <property type="match status" value="1"/>
</dbReference>
<evidence type="ECO:0000256" key="3">
    <source>
        <dbReference type="ARBA" id="ARBA00022692"/>
    </source>
</evidence>
<feature type="transmembrane region" description="Helical" evidence="6">
    <location>
        <begin position="106"/>
        <end position="130"/>
    </location>
</feature>
<dbReference type="PANTHER" id="PTHR23531">
    <property type="entry name" value="QUINOLENE RESISTANCE PROTEIN NORA"/>
    <property type="match status" value="1"/>
</dbReference>
<comment type="subcellular location">
    <subcellularLocation>
        <location evidence="1">Cell membrane</location>
        <topology evidence="1">Multi-pass membrane protein</topology>
    </subcellularLocation>
</comment>
<feature type="transmembrane region" description="Helical" evidence="6">
    <location>
        <begin position="142"/>
        <end position="165"/>
    </location>
</feature>
<feature type="transmembrane region" description="Helical" evidence="6">
    <location>
        <begin position="247"/>
        <end position="268"/>
    </location>
</feature>